<evidence type="ECO:0000256" key="4">
    <source>
        <dbReference type="SAM" id="Phobius"/>
    </source>
</evidence>
<reference evidence="7 8" key="1">
    <citation type="journal article" date="2011" name="J. Bacteriol.">
        <title>Complete genome sequence of the polycyclic aromatic hydrocarbon-degrading bacterium Alteromonas sp. strain SN2.</title>
        <authorList>
            <person name="Jin H.M."/>
            <person name="Jeong H."/>
            <person name="Moon E.J."/>
            <person name="Math R.K."/>
            <person name="Lee K."/>
            <person name="Kim H.J."/>
            <person name="Jeon C.O."/>
            <person name="Oh T.K."/>
            <person name="Kim J.F."/>
        </authorList>
    </citation>
    <scope>NUCLEOTIDE SEQUENCE [LARGE SCALE GENOMIC DNA]</scope>
    <source>
        <strain evidence="8">JCM 17741 / KACC 18427 / KCTC 11700BP / SN2</strain>
    </source>
</reference>
<dbReference type="eggNOG" id="COG0348">
    <property type="taxonomic scope" value="Bacteria"/>
</dbReference>
<dbReference type="GO" id="GO:0003677">
    <property type="term" value="F:DNA binding"/>
    <property type="evidence" value="ECO:0007669"/>
    <property type="project" value="InterPro"/>
</dbReference>
<dbReference type="GO" id="GO:0045893">
    <property type="term" value="P:positive regulation of DNA-templated transcription"/>
    <property type="evidence" value="ECO:0007669"/>
    <property type="project" value="InterPro"/>
</dbReference>
<feature type="transmembrane region" description="Helical" evidence="4">
    <location>
        <begin position="480"/>
        <end position="503"/>
    </location>
</feature>
<protein>
    <submittedName>
        <fullName evidence="7">FMN-binding domain-containing protein</fullName>
    </submittedName>
</protein>
<keyword evidence="5" id="KW-0732">Signal</keyword>
<comment type="subcellular location">
    <subcellularLocation>
        <location evidence="1">Cell membrane</location>
    </subcellularLocation>
</comment>
<evidence type="ECO:0000256" key="1">
    <source>
        <dbReference type="ARBA" id="ARBA00004236"/>
    </source>
</evidence>
<dbReference type="eggNOG" id="COG3901">
    <property type="taxonomic scope" value="Bacteria"/>
</dbReference>
<proteinExistence type="predicted"/>
<dbReference type="InterPro" id="IPR017896">
    <property type="entry name" value="4Fe4S_Fe-S-bd"/>
</dbReference>
<evidence type="ECO:0000259" key="6">
    <source>
        <dbReference type="SMART" id="SM00900"/>
    </source>
</evidence>
<accession>F5ZA87</accession>
<dbReference type="Proteomes" id="UP000000683">
    <property type="component" value="Chromosome"/>
</dbReference>
<keyword evidence="2" id="KW-1003">Cell membrane</keyword>
<dbReference type="EMBL" id="CP002339">
    <property type="protein sequence ID" value="AEF01778.1"/>
    <property type="molecule type" value="Genomic_DNA"/>
</dbReference>
<dbReference type="AlphaFoldDB" id="F5ZA87"/>
<dbReference type="Pfam" id="PF12801">
    <property type="entry name" value="Fer4_5"/>
    <property type="match status" value="2"/>
</dbReference>
<evidence type="ECO:0000256" key="2">
    <source>
        <dbReference type="ARBA" id="ARBA00022475"/>
    </source>
</evidence>
<dbReference type="KEGG" id="alt:ambt_01105"/>
<evidence type="ECO:0000313" key="8">
    <source>
        <dbReference type="Proteomes" id="UP000000683"/>
    </source>
</evidence>
<keyword evidence="3 4" id="KW-0472">Membrane</keyword>
<dbReference type="GO" id="GO:0010181">
    <property type="term" value="F:FMN binding"/>
    <property type="evidence" value="ECO:0007669"/>
    <property type="project" value="InterPro"/>
</dbReference>
<feature type="transmembrane region" description="Helical" evidence="4">
    <location>
        <begin position="440"/>
        <end position="460"/>
    </location>
</feature>
<evidence type="ECO:0000313" key="7">
    <source>
        <dbReference type="EMBL" id="AEF01778.1"/>
    </source>
</evidence>
<dbReference type="SUPFAM" id="SSF54862">
    <property type="entry name" value="4Fe-4S ferredoxins"/>
    <property type="match status" value="1"/>
</dbReference>
<organism evidence="7 8">
    <name type="scientific">Alteromonas naphthalenivorans</name>
    <dbReference type="NCBI Taxonomy" id="715451"/>
    <lineage>
        <taxon>Bacteria</taxon>
        <taxon>Pseudomonadati</taxon>
        <taxon>Pseudomonadota</taxon>
        <taxon>Gammaproteobacteria</taxon>
        <taxon>Alteromonadales</taxon>
        <taxon>Alteromonadaceae</taxon>
        <taxon>Alteromonas/Salinimonas group</taxon>
        <taxon>Alteromonas</taxon>
    </lineage>
</organism>
<feature type="transmembrane region" description="Helical" evidence="4">
    <location>
        <begin position="409"/>
        <end position="428"/>
    </location>
</feature>
<dbReference type="InterPro" id="IPR052378">
    <property type="entry name" value="NosR_regulator"/>
</dbReference>
<keyword evidence="8" id="KW-1185">Reference proteome</keyword>
<feature type="chain" id="PRO_5003330427" evidence="5">
    <location>
        <begin position="28"/>
        <end position="703"/>
    </location>
</feature>
<evidence type="ECO:0000256" key="3">
    <source>
        <dbReference type="ARBA" id="ARBA00023136"/>
    </source>
</evidence>
<feature type="signal peptide" evidence="5">
    <location>
        <begin position="1"/>
        <end position="27"/>
    </location>
</feature>
<dbReference type="PANTHER" id="PTHR30224:SF4">
    <property type="entry name" value="ELECTRON TRANSPORT PROTEIN YCCM-RELATED"/>
    <property type="match status" value="1"/>
</dbReference>
<dbReference type="InterPro" id="IPR007329">
    <property type="entry name" value="FMN-bd"/>
</dbReference>
<dbReference type="HOGENOM" id="CLU_013077_0_0_6"/>
<keyword evidence="4" id="KW-0812">Transmembrane</keyword>
<dbReference type="SMART" id="SM00900">
    <property type="entry name" value="FMN_bind"/>
    <property type="match status" value="1"/>
</dbReference>
<dbReference type="PANTHER" id="PTHR30224">
    <property type="entry name" value="ELECTRON TRANSPORT PROTEIN"/>
    <property type="match status" value="1"/>
</dbReference>
<dbReference type="PIRSF" id="PIRSF036354">
    <property type="entry name" value="NosR"/>
    <property type="match status" value="1"/>
</dbReference>
<sequence length="703" mass="79752">MCAAYFFMFKALLFLFATIISISLAHAQSDATEIPEDVHQLFPTATRVGTAHTDINVIPVYQLQQLLGYVFESKDFVDFIGFSGKPVNVLIGLDTQGNFADLAIKKHSEPIFLHGLGEQSLRDFIAQYKSHNVKERFVVGGKSHVGKNATYFDGVTKATVSVLVINDTIVTSALAVARAKLDGFVLPSTRIINPDYFETLTFEQLVTAGYIQKQTIYRSEIDDLPTEVIDAANAFTDPQKSIFSEHFFGFLSLPIVGKNLLREEEYLRLQESLKPGEVALLVLNTQGFSFVSDEFIPQTAPEFFRLSQSAFTIDARDLDFYSFYDPSFKQSMPEFETIKVLRIKSQGGLSLDQEMTVSISLPFSPRFMEQDEHLFNHTFLLPDALFMENPEAQQSASVPLWQQLWQSRWLELSITLVYLVALSLFFGFQRKLMKYTRMVHVVRGASLLFVLFFIGFYAQGQLSVVNIYTLLLDLADGFSIEVYLLDPVIFVLWCFVFVSLFIVGRGLYCGWLCPFGALQEIMAIVAQKLKIRQIRIKPKHHKYAQKLKYVVLVGLVATSFYSLTLAEKLAEVEPFKTSITLHFARYWPFVLYALLLLGLSLKIHKVYCRYLCPLGAGLAVLGRFPLVKLLERRKECGSPCQLCKQKKCGIDAIEQDGSIDYAECVQCFECVVTLDNPNLCKIDKYKKNKVQTRVKNFHPVRAE</sequence>
<dbReference type="InterPro" id="IPR011399">
    <property type="entry name" value="NosR"/>
</dbReference>
<keyword evidence="4" id="KW-1133">Transmembrane helix</keyword>
<feature type="transmembrane region" description="Helical" evidence="4">
    <location>
        <begin position="586"/>
        <end position="603"/>
    </location>
</feature>
<feature type="transmembrane region" description="Helical" evidence="4">
    <location>
        <begin position="547"/>
        <end position="566"/>
    </location>
</feature>
<evidence type="ECO:0000256" key="5">
    <source>
        <dbReference type="SAM" id="SignalP"/>
    </source>
</evidence>
<gene>
    <name evidence="7" type="ordered locus">ambt_01105</name>
</gene>
<feature type="domain" description="FMN-binding" evidence="6">
    <location>
        <begin position="81"/>
        <end position="176"/>
    </location>
</feature>
<name>F5ZA87_ALTNA</name>
<dbReference type="GO" id="GO:0005886">
    <property type="term" value="C:plasma membrane"/>
    <property type="evidence" value="ECO:0007669"/>
    <property type="project" value="UniProtKB-SubCell"/>
</dbReference>